<dbReference type="GO" id="GO:0000155">
    <property type="term" value="F:phosphorelay sensor kinase activity"/>
    <property type="evidence" value="ECO:0007669"/>
    <property type="project" value="InterPro"/>
</dbReference>
<dbReference type="InterPro" id="IPR004358">
    <property type="entry name" value="Sig_transdc_His_kin-like_C"/>
</dbReference>
<dbReference type="CDD" id="cd00082">
    <property type="entry name" value="HisKA"/>
    <property type="match status" value="1"/>
</dbReference>
<evidence type="ECO:0000256" key="1">
    <source>
        <dbReference type="ARBA" id="ARBA00000085"/>
    </source>
</evidence>
<dbReference type="RefSeq" id="WP_044836222.1">
    <property type="nucleotide sequence ID" value="NZ_CP059735.1"/>
</dbReference>
<keyword evidence="6" id="KW-0808">Transferase</keyword>
<dbReference type="Gene3D" id="3.30.565.10">
    <property type="entry name" value="Histidine kinase-like ATPase, C-terminal domain"/>
    <property type="match status" value="1"/>
</dbReference>
<protein>
    <recommendedName>
        <fullName evidence="2">histidine kinase</fullName>
        <ecNumber evidence="2">2.7.13.3</ecNumber>
    </recommendedName>
</protein>
<dbReference type="Pfam" id="PF02518">
    <property type="entry name" value="HATPase_c"/>
    <property type="match status" value="1"/>
</dbReference>
<feature type="domain" description="Histidine kinase" evidence="5">
    <location>
        <begin position="68"/>
        <end position="315"/>
    </location>
</feature>
<dbReference type="Proteomes" id="UP000032568">
    <property type="component" value="Chromosome"/>
</dbReference>
<dbReference type="InterPro" id="IPR005467">
    <property type="entry name" value="His_kinase_dom"/>
</dbReference>
<proteinExistence type="predicted"/>
<dbReference type="SUPFAM" id="SSF55874">
    <property type="entry name" value="ATPase domain of HSP90 chaperone/DNA topoisomerase II/histidine kinase"/>
    <property type="match status" value="1"/>
</dbReference>
<dbReference type="Gene3D" id="1.10.287.130">
    <property type="match status" value="1"/>
</dbReference>
<dbReference type="EMBL" id="CP059735">
    <property type="protein sequence ID" value="WDE01031.1"/>
    <property type="molecule type" value="Genomic_DNA"/>
</dbReference>
<keyword evidence="7" id="KW-1185">Reference proteome</keyword>
<evidence type="ECO:0000256" key="3">
    <source>
        <dbReference type="ARBA" id="ARBA00022553"/>
    </source>
</evidence>
<evidence type="ECO:0000259" key="5">
    <source>
        <dbReference type="PROSITE" id="PS50109"/>
    </source>
</evidence>
<dbReference type="EC" id="2.7.13.3" evidence="2"/>
<gene>
    <name evidence="6" type="ORF">SG35_010565</name>
</gene>
<name>A0AAE9YTQ7_9GAMM</name>
<dbReference type="InterPro" id="IPR003661">
    <property type="entry name" value="HisK_dim/P_dom"/>
</dbReference>
<dbReference type="PRINTS" id="PR00344">
    <property type="entry name" value="BCTRLSENSOR"/>
</dbReference>
<organism evidence="6 7">
    <name type="scientific">Thalassomonas actiniarum</name>
    <dbReference type="NCBI Taxonomy" id="485447"/>
    <lineage>
        <taxon>Bacteria</taxon>
        <taxon>Pseudomonadati</taxon>
        <taxon>Pseudomonadota</taxon>
        <taxon>Gammaproteobacteria</taxon>
        <taxon>Alteromonadales</taxon>
        <taxon>Colwelliaceae</taxon>
        <taxon>Thalassomonas</taxon>
    </lineage>
</organism>
<reference evidence="6 7" key="2">
    <citation type="journal article" date="2022" name="Mar. Drugs">
        <title>Bioassay-Guided Fractionation Leads to the Detection of Cholic Acid Generated by the Rare Thalassomonas sp.</title>
        <authorList>
            <person name="Pheiffer F."/>
            <person name="Schneider Y.K."/>
            <person name="Hansen E.H."/>
            <person name="Andersen J.H."/>
            <person name="Isaksson J."/>
            <person name="Busche T."/>
            <person name="R C."/>
            <person name="Kalinowski J."/>
            <person name="Zyl L.V."/>
            <person name="Trindade M."/>
        </authorList>
    </citation>
    <scope>NUCLEOTIDE SEQUENCE [LARGE SCALE GENOMIC DNA]</scope>
    <source>
        <strain evidence="6 7">A5K-106</strain>
    </source>
</reference>
<dbReference type="SMART" id="SM00387">
    <property type="entry name" value="HATPase_c"/>
    <property type="match status" value="1"/>
</dbReference>
<dbReference type="PANTHER" id="PTHR43065:SF50">
    <property type="entry name" value="HISTIDINE KINASE"/>
    <property type="match status" value="1"/>
</dbReference>
<dbReference type="PANTHER" id="PTHR43065">
    <property type="entry name" value="SENSOR HISTIDINE KINASE"/>
    <property type="match status" value="1"/>
</dbReference>
<dbReference type="AlphaFoldDB" id="A0AAE9YTQ7"/>
<keyword evidence="4" id="KW-0175">Coiled coil</keyword>
<evidence type="ECO:0000256" key="4">
    <source>
        <dbReference type="SAM" id="Coils"/>
    </source>
</evidence>
<dbReference type="InterPro" id="IPR036890">
    <property type="entry name" value="HATPase_C_sf"/>
</dbReference>
<accession>A0AAE9YTQ7</accession>
<comment type="catalytic activity">
    <reaction evidence="1">
        <text>ATP + protein L-histidine = ADP + protein N-phospho-L-histidine.</text>
        <dbReference type="EC" id="2.7.13.3"/>
    </reaction>
</comment>
<feature type="coiled-coil region" evidence="4">
    <location>
        <begin position="29"/>
        <end position="59"/>
    </location>
</feature>
<evidence type="ECO:0000256" key="2">
    <source>
        <dbReference type="ARBA" id="ARBA00012438"/>
    </source>
</evidence>
<dbReference type="PROSITE" id="PS50109">
    <property type="entry name" value="HIS_KIN"/>
    <property type="match status" value="1"/>
</dbReference>
<keyword evidence="6" id="KW-0418">Kinase</keyword>
<dbReference type="InterPro" id="IPR003594">
    <property type="entry name" value="HATPase_dom"/>
</dbReference>
<keyword evidence="3" id="KW-0597">Phosphoprotein</keyword>
<dbReference type="KEGG" id="tact:SG35_010565"/>
<reference evidence="6 7" key="1">
    <citation type="journal article" date="2015" name="Genome Announc.">
        <title>Draft Genome Sequences of Marine Isolates of Thalassomonas viridans and Thalassomonas actiniarum.</title>
        <authorList>
            <person name="Olonade I."/>
            <person name="van Zyl L.J."/>
            <person name="Trindade M."/>
        </authorList>
    </citation>
    <scope>NUCLEOTIDE SEQUENCE [LARGE SCALE GENOMIC DNA]</scope>
    <source>
        <strain evidence="6 7">A5K-106</strain>
    </source>
</reference>
<evidence type="ECO:0000313" key="6">
    <source>
        <dbReference type="EMBL" id="WDE01031.1"/>
    </source>
</evidence>
<evidence type="ECO:0000313" key="7">
    <source>
        <dbReference type="Proteomes" id="UP000032568"/>
    </source>
</evidence>
<sequence length="324" mass="35915">MSQTNPYKVAYERERQARILAEKLLDEKTRRLYENCATLEQTLKTLENTQGQLIQAEKLVSLGQLAAGVAHEINNPIGFSLSNLTTLKDYIQSLLSLDALVLSKLPSLDGHPLSQSYQQLRQEQDIDFILSDIQSLLAETTGGLHRVSQIVTNLRRVSHSGELEKEQQDIHQLIEESMKVVWNELKYHLEVKRDFASLPKIACHSSEMHQVLINMFLNAAHACEGGGCLLIKTYLTQVQHQDFIAIDICDNGKGMSKATCKKIFDPFFTTKPVGKGTGLGLSIAFAIIEKHQGKITVSSDEGKGTTFTICLPVAPPESNAPDTA</sequence>